<dbReference type="Proteomes" id="UP000290649">
    <property type="component" value="Unassembled WGS sequence"/>
</dbReference>
<gene>
    <name evidence="12" type="ORF">DS745_19030</name>
</gene>
<evidence type="ECO:0000256" key="5">
    <source>
        <dbReference type="ARBA" id="ARBA00022481"/>
    </source>
</evidence>
<dbReference type="SUPFAM" id="SSF54523">
    <property type="entry name" value="Pili subunits"/>
    <property type="match status" value="1"/>
</dbReference>
<evidence type="ECO:0000256" key="4">
    <source>
        <dbReference type="ARBA" id="ARBA00022475"/>
    </source>
</evidence>
<evidence type="ECO:0000313" key="12">
    <source>
        <dbReference type="EMBL" id="RXI98420.1"/>
    </source>
</evidence>
<evidence type="ECO:0000256" key="11">
    <source>
        <dbReference type="SAM" id="Phobius"/>
    </source>
</evidence>
<dbReference type="InterPro" id="IPR045584">
    <property type="entry name" value="Pilin-like"/>
</dbReference>
<evidence type="ECO:0000256" key="6">
    <source>
        <dbReference type="ARBA" id="ARBA00022519"/>
    </source>
</evidence>
<evidence type="ECO:0000256" key="3">
    <source>
        <dbReference type="ARBA" id="ARBA00008358"/>
    </source>
</evidence>
<accession>A0A4Q0VSM2</accession>
<evidence type="ECO:0000256" key="1">
    <source>
        <dbReference type="ARBA" id="ARBA00004241"/>
    </source>
</evidence>
<keyword evidence="7 11" id="KW-0812">Transmembrane</keyword>
<dbReference type="NCBIfam" id="TIGR02532">
    <property type="entry name" value="IV_pilin_GFxxxE"/>
    <property type="match status" value="1"/>
</dbReference>
<dbReference type="InterPro" id="IPR010052">
    <property type="entry name" value="T2SS_protein-GspI"/>
</dbReference>
<dbReference type="AlphaFoldDB" id="A0A4Q0VSM2"/>
<dbReference type="InterPro" id="IPR012902">
    <property type="entry name" value="N_methyl_site"/>
</dbReference>
<dbReference type="EMBL" id="QOUX01000046">
    <property type="protein sequence ID" value="RXI98420.1"/>
    <property type="molecule type" value="Genomic_DNA"/>
</dbReference>
<dbReference type="Pfam" id="PF07963">
    <property type="entry name" value="N_methyl"/>
    <property type="match status" value="1"/>
</dbReference>
<reference evidence="12 13" key="1">
    <citation type="journal article" date="2019" name="Int. J. Syst. Evol. Microbiol.">
        <title>Anaerobacillus alkaliphilus sp. nov., a novel alkaliphilic and moderately halophilic bacterium.</title>
        <authorList>
            <person name="Borsodi A.K."/>
            <person name="Aszalos J.M."/>
            <person name="Bihari P."/>
            <person name="Nagy I."/>
            <person name="Schumann P."/>
            <person name="Sproer C."/>
            <person name="Kovacs A.L."/>
            <person name="Boka K."/>
            <person name="Dobosy P."/>
            <person name="Ovari M."/>
            <person name="Szili-Kovacs T."/>
            <person name="Toth E."/>
        </authorList>
    </citation>
    <scope>NUCLEOTIDE SEQUENCE [LARGE SCALE GENOMIC DNA]</scope>
    <source>
        <strain evidence="12 13">B16-10</strain>
    </source>
</reference>
<dbReference type="PANTHER" id="PTHR38779:SF2">
    <property type="entry name" value="TYPE II SECRETION SYSTEM PROTEIN I-RELATED"/>
    <property type="match status" value="1"/>
</dbReference>
<keyword evidence="8 11" id="KW-1133">Transmembrane helix</keyword>
<dbReference type="PANTHER" id="PTHR38779">
    <property type="entry name" value="TYPE II SECRETION SYSTEM PROTEIN I-RELATED"/>
    <property type="match status" value="1"/>
</dbReference>
<sequence>MRFNHFMDNYLKSKEGFTLLEVLLALVILAILIVPVFNFFMQSMNYSKYNQQKNVATYAARNALTYLENVEFETYKTFYETIKTMDNLTNDAVGNKIITSELLCEGKIDAVENIFNVAKLHPIITDDGRLAPENDLDSKTKCLSFFKPEINGIEYSIILQLKDFEPSIDSPIDATTLQDLLISVEVHATWVSGLRERKTETLRGFISHEKIRYKLF</sequence>
<evidence type="ECO:0000256" key="2">
    <source>
        <dbReference type="ARBA" id="ARBA00004377"/>
    </source>
</evidence>
<evidence type="ECO:0000313" key="13">
    <source>
        <dbReference type="Proteomes" id="UP000290649"/>
    </source>
</evidence>
<comment type="similarity">
    <text evidence="3">Belongs to the GSP I family.</text>
</comment>
<dbReference type="GO" id="GO:0015627">
    <property type="term" value="C:type II protein secretion system complex"/>
    <property type="evidence" value="ECO:0007669"/>
    <property type="project" value="InterPro"/>
</dbReference>
<keyword evidence="9 11" id="KW-0472">Membrane</keyword>
<evidence type="ECO:0000256" key="9">
    <source>
        <dbReference type="ARBA" id="ARBA00023136"/>
    </source>
</evidence>
<name>A0A4Q0VSM2_9BACI</name>
<evidence type="ECO:0000256" key="7">
    <source>
        <dbReference type="ARBA" id="ARBA00022692"/>
    </source>
</evidence>
<evidence type="ECO:0000256" key="10">
    <source>
        <dbReference type="ARBA" id="ARBA00023287"/>
    </source>
</evidence>
<organism evidence="12 13">
    <name type="scientific">Anaerobacillus alkaliphilus</name>
    <dbReference type="NCBI Taxonomy" id="1548597"/>
    <lineage>
        <taxon>Bacteria</taxon>
        <taxon>Bacillati</taxon>
        <taxon>Bacillota</taxon>
        <taxon>Bacilli</taxon>
        <taxon>Bacillales</taxon>
        <taxon>Bacillaceae</taxon>
        <taxon>Anaerobacillus</taxon>
    </lineage>
</organism>
<keyword evidence="10" id="KW-0178">Competence</keyword>
<evidence type="ECO:0000256" key="8">
    <source>
        <dbReference type="ARBA" id="ARBA00022989"/>
    </source>
</evidence>
<keyword evidence="4" id="KW-1003">Cell membrane</keyword>
<comment type="caution">
    <text evidence="12">The sequence shown here is derived from an EMBL/GenBank/DDBJ whole genome shotgun (WGS) entry which is preliminary data.</text>
</comment>
<comment type="subcellular location">
    <subcellularLocation>
        <location evidence="2">Cell inner membrane</location>
        <topology evidence="2">Single-pass membrane protein</topology>
    </subcellularLocation>
    <subcellularLocation>
        <location evidence="1">Cell surface</location>
    </subcellularLocation>
</comment>
<dbReference type="GO" id="GO:0015628">
    <property type="term" value="P:protein secretion by the type II secretion system"/>
    <property type="evidence" value="ECO:0007669"/>
    <property type="project" value="InterPro"/>
</dbReference>
<keyword evidence="5" id="KW-0488">Methylation</keyword>
<dbReference type="GO" id="GO:0005886">
    <property type="term" value="C:plasma membrane"/>
    <property type="evidence" value="ECO:0007669"/>
    <property type="project" value="UniProtKB-SubCell"/>
</dbReference>
<feature type="transmembrane region" description="Helical" evidence="11">
    <location>
        <begin position="20"/>
        <end position="41"/>
    </location>
</feature>
<protein>
    <submittedName>
        <fullName evidence="12">Prepilin-type N-terminal cleavage/methylation domain-containing protein</fullName>
    </submittedName>
</protein>
<keyword evidence="6" id="KW-0997">Cell inner membrane</keyword>
<keyword evidence="13" id="KW-1185">Reference proteome</keyword>
<dbReference type="GO" id="GO:0009986">
    <property type="term" value="C:cell surface"/>
    <property type="evidence" value="ECO:0007669"/>
    <property type="project" value="UniProtKB-SubCell"/>
</dbReference>
<proteinExistence type="inferred from homology"/>
<dbReference type="GO" id="GO:0030420">
    <property type="term" value="P:establishment of competence for transformation"/>
    <property type="evidence" value="ECO:0007669"/>
    <property type="project" value="UniProtKB-KW"/>
</dbReference>
<dbReference type="OrthoDB" id="2456766at2"/>